<keyword evidence="3" id="KW-1185">Reference proteome</keyword>
<evidence type="ECO:0000313" key="2">
    <source>
        <dbReference type="EMBL" id="KAG8179531.1"/>
    </source>
</evidence>
<feature type="domain" description="Mutator-like transposase" evidence="1">
    <location>
        <begin position="74"/>
        <end position="250"/>
    </location>
</feature>
<evidence type="ECO:0000259" key="1">
    <source>
        <dbReference type="Pfam" id="PF20700"/>
    </source>
</evidence>
<dbReference type="AlphaFoldDB" id="A0AAV6U7D9"/>
<gene>
    <name evidence="2" type="ORF">JTE90_025758</name>
</gene>
<accession>A0AAV6U7D9</accession>
<proteinExistence type="predicted"/>
<sequence>MHSISSRWRKPVSNKAKKKAAAIANAKKRWQKEPSANVSCSMPQPATSPVAVMDFPPELVTTASTSYTLMDDTMWSTLLQNVPCKECHFMCLSVSKKSTFGLASNLELLCSQCGHNYGSTFASNRNESSRSFAVNSKAVQAFLSIGKGQAALDTFAMILGLPTMDPKTFANHMDYLALQYNSVKEDVLSKSRDIVRQHYADICSGCTSSEDIINISVSYDGTWQKRGHTSLYGIGIVIEVLTGLVVDYEILTISDFNLGCKKSMEIISSAKNEIISDASFAIASKKDQKRNTQKKKRSTLEFKVQRKCKKVKKTVKNKQLQKLEGKTYGSGLF</sequence>
<dbReference type="InterPro" id="IPR049012">
    <property type="entry name" value="Mutator_transp_dom"/>
</dbReference>
<dbReference type="EMBL" id="JAFNEN010000621">
    <property type="protein sequence ID" value="KAG8179531.1"/>
    <property type="molecule type" value="Genomic_DNA"/>
</dbReference>
<organism evidence="2 3">
    <name type="scientific">Oedothorax gibbosus</name>
    <dbReference type="NCBI Taxonomy" id="931172"/>
    <lineage>
        <taxon>Eukaryota</taxon>
        <taxon>Metazoa</taxon>
        <taxon>Ecdysozoa</taxon>
        <taxon>Arthropoda</taxon>
        <taxon>Chelicerata</taxon>
        <taxon>Arachnida</taxon>
        <taxon>Araneae</taxon>
        <taxon>Araneomorphae</taxon>
        <taxon>Entelegynae</taxon>
        <taxon>Araneoidea</taxon>
        <taxon>Linyphiidae</taxon>
        <taxon>Erigoninae</taxon>
        <taxon>Oedothorax</taxon>
    </lineage>
</organism>
<evidence type="ECO:0000313" key="3">
    <source>
        <dbReference type="Proteomes" id="UP000827092"/>
    </source>
</evidence>
<name>A0AAV6U7D9_9ARAC</name>
<comment type="caution">
    <text evidence="2">The sequence shown here is derived from an EMBL/GenBank/DDBJ whole genome shotgun (WGS) entry which is preliminary data.</text>
</comment>
<protein>
    <recommendedName>
        <fullName evidence="1">Mutator-like transposase domain-containing protein</fullName>
    </recommendedName>
</protein>
<dbReference type="Proteomes" id="UP000827092">
    <property type="component" value="Unassembled WGS sequence"/>
</dbReference>
<dbReference type="Pfam" id="PF20700">
    <property type="entry name" value="Mutator"/>
    <property type="match status" value="1"/>
</dbReference>
<reference evidence="2 3" key="1">
    <citation type="journal article" date="2022" name="Nat. Ecol. Evol.">
        <title>A masculinizing supergene underlies an exaggerated male reproductive morph in a spider.</title>
        <authorList>
            <person name="Hendrickx F."/>
            <person name="De Corte Z."/>
            <person name="Sonet G."/>
            <person name="Van Belleghem S.M."/>
            <person name="Kostlbacher S."/>
            <person name="Vangestel C."/>
        </authorList>
    </citation>
    <scope>NUCLEOTIDE SEQUENCE [LARGE SCALE GENOMIC DNA]</scope>
    <source>
        <strain evidence="2">W744_W776</strain>
    </source>
</reference>